<feature type="region of interest" description="Disordered" evidence="6">
    <location>
        <begin position="1"/>
        <end position="24"/>
    </location>
</feature>
<evidence type="ECO:0000256" key="4">
    <source>
        <dbReference type="ARBA" id="ARBA00023139"/>
    </source>
</evidence>
<dbReference type="InterPro" id="IPR006059">
    <property type="entry name" value="SBP"/>
</dbReference>
<name>A0ABT6TN80_9BACL</name>
<evidence type="ECO:0000256" key="3">
    <source>
        <dbReference type="ARBA" id="ARBA00023136"/>
    </source>
</evidence>
<dbReference type="PANTHER" id="PTHR43649">
    <property type="entry name" value="ARABINOSE-BINDING PROTEIN-RELATED"/>
    <property type="match status" value="1"/>
</dbReference>
<protein>
    <submittedName>
        <fullName evidence="7">Extracellular solute-binding protein</fullName>
    </submittedName>
</protein>
<evidence type="ECO:0000256" key="1">
    <source>
        <dbReference type="ARBA" id="ARBA00022475"/>
    </source>
</evidence>
<dbReference type="Proteomes" id="UP001161691">
    <property type="component" value="Unassembled WGS sequence"/>
</dbReference>
<evidence type="ECO:0000256" key="6">
    <source>
        <dbReference type="SAM" id="MobiDB-lite"/>
    </source>
</evidence>
<keyword evidence="3" id="KW-0472">Membrane</keyword>
<evidence type="ECO:0000256" key="2">
    <source>
        <dbReference type="ARBA" id="ARBA00022729"/>
    </source>
</evidence>
<dbReference type="EMBL" id="JAGRPV010000001">
    <property type="protein sequence ID" value="MDI4648321.1"/>
    <property type="molecule type" value="Genomic_DNA"/>
</dbReference>
<gene>
    <name evidence="7" type="ORF">KB449_25440</name>
</gene>
<evidence type="ECO:0000313" key="8">
    <source>
        <dbReference type="Proteomes" id="UP001161691"/>
    </source>
</evidence>
<evidence type="ECO:0000256" key="5">
    <source>
        <dbReference type="ARBA" id="ARBA00023288"/>
    </source>
</evidence>
<keyword evidence="4" id="KW-0564">Palmitate</keyword>
<accession>A0ABT6TN80</accession>
<keyword evidence="1" id="KW-1003">Cell membrane</keyword>
<dbReference type="InterPro" id="IPR050490">
    <property type="entry name" value="Bact_solute-bd_prot1"/>
</dbReference>
<feature type="compositionally biased region" description="Polar residues" evidence="6">
    <location>
        <begin position="1"/>
        <end position="10"/>
    </location>
</feature>
<dbReference type="Gene3D" id="3.40.190.10">
    <property type="entry name" value="Periplasmic binding protein-like II"/>
    <property type="match status" value="2"/>
</dbReference>
<evidence type="ECO:0000313" key="7">
    <source>
        <dbReference type="EMBL" id="MDI4648321.1"/>
    </source>
</evidence>
<dbReference type="PANTHER" id="PTHR43649:SF33">
    <property type="entry name" value="POLYGALACTURONAN_RHAMNOGALACTURONAN-BINDING PROTEIN YTCQ"/>
    <property type="match status" value="1"/>
</dbReference>
<dbReference type="RefSeq" id="WP_282911044.1">
    <property type="nucleotide sequence ID" value="NZ_JAGRPV010000001.1"/>
</dbReference>
<proteinExistence type="predicted"/>
<keyword evidence="8" id="KW-1185">Reference proteome</keyword>
<sequence>MNGAAKSQSKARMAGEAASGVGAAGAPGIAAVPKKQSMARFAEESQRGVRNGGAPGIAALSKIACALAVCALSLTACFGGAGSKAKDEASASVDPADRQAFAKYETPVTLRIPHQYSDIVLPEGDTSENNFVSRYLGEQTGISIKYAWETPSGVQYAATMNYAIRSGDLPDAFVVDRQQFRELTQAGELADLTQTYGEYASTLVKSIYDATGGKALQEASIDGRLYGLPNVAIEADAPTYLWVRQDWLDKLSLAAPKTLDDIAKIAKAFRQIDPDGNGKADTVGIPVDRGMVYGEKTGNNGLNGVFAAFGAYPRKWIAGSDGRPVYGSVQREAKDALKLLAAWFKEGVLDQQFMLRQDSQDLVTENKTGIFFGPWWAPYYPLSKSISQDTKADWRAYAVPVDETGRFNVSESPVTDRYLVVRKGYEHPEAALKLLNVFTRIERNQDPGAKGLLAVTEQLDTQLRNYYPFDLLLDYPDAIAQRHDRLTQALNGDLDPEQLDQETKRLYEDSLTERDYPLKNLDAWASSTAYRLWGGVGQAETVKVGSFFADPPPSLATMWTNLQSLEAETYAKIITGELPLSAFDDYAQRWHADGGDKMTEAVREANRG</sequence>
<reference evidence="7" key="1">
    <citation type="submission" date="2023-04" db="EMBL/GenBank/DDBJ databases">
        <title>Comparative genomic analysis of Cohnella hashimotonis sp. nov., isolated from the International Space Station.</title>
        <authorList>
            <person name="Venkateswaran K."/>
            <person name="Simpson A."/>
        </authorList>
    </citation>
    <scope>NUCLEOTIDE SEQUENCE</scope>
    <source>
        <strain evidence="7">F6_2S_P_1</strain>
    </source>
</reference>
<feature type="compositionally biased region" description="Low complexity" evidence="6">
    <location>
        <begin position="14"/>
        <end position="24"/>
    </location>
</feature>
<keyword evidence="5" id="KW-0449">Lipoprotein</keyword>
<dbReference type="SUPFAM" id="SSF53850">
    <property type="entry name" value="Periplasmic binding protein-like II"/>
    <property type="match status" value="1"/>
</dbReference>
<dbReference type="Pfam" id="PF13416">
    <property type="entry name" value="SBP_bac_8"/>
    <property type="match status" value="1"/>
</dbReference>
<organism evidence="7 8">
    <name type="scientific">Cohnella hashimotonis</name>
    <dbReference type="NCBI Taxonomy" id="2826895"/>
    <lineage>
        <taxon>Bacteria</taxon>
        <taxon>Bacillati</taxon>
        <taxon>Bacillota</taxon>
        <taxon>Bacilli</taxon>
        <taxon>Bacillales</taxon>
        <taxon>Paenibacillaceae</taxon>
        <taxon>Cohnella</taxon>
    </lineage>
</organism>
<comment type="caution">
    <text evidence="7">The sequence shown here is derived from an EMBL/GenBank/DDBJ whole genome shotgun (WGS) entry which is preliminary data.</text>
</comment>
<keyword evidence="2" id="KW-0732">Signal</keyword>